<gene>
    <name evidence="11" type="ORF">RM445_09665</name>
</gene>
<keyword evidence="6" id="KW-0067">ATP-binding</keyword>
<dbReference type="InterPro" id="IPR002318">
    <property type="entry name" value="Ala-tRNA-lgiase_IIc"/>
</dbReference>
<evidence type="ECO:0000313" key="12">
    <source>
        <dbReference type="Proteomes" id="UP001183202"/>
    </source>
</evidence>
<keyword evidence="4 11" id="KW-0436">Ligase</keyword>
<dbReference type="InterPro" id="IPR018164">
    <property type="entry name" value="Ala-tRNA-synth_IIc_N"/>
</dbReference>
<name>A0ABU2N7S1_9PSEU</name>
<dbReference type="InterPro" id="IPR045864">
    <property type="entry name" value="aa-tRNA-synth_II/BPL/LPL"/>
</dbReference>
<comment type="caution">
    <text evidence="11">The sequence shown here is derived from an EMBL/GenBank/DDBJ whole genome shotgun (WGS) entry which is preliminary data.</text>
</comment>
<keyword evidence="7" id="KW-0694">RNA-binding</keyword>
<dbReference type="SUPFAM" id="SSF101353">
    <property type="entry name" value="Putative anticodon-binding domain of alanyl-tRNA synthetase (AlaRS)"/>
    <property type="match status" value="1"/>
</dbReference>
<dbReference type="RefSeq" id="WP_311555821.1">
    <property type="nucleotide sequence ID" value="NZ_JAVREJ010000005.1"/>
</dbReference>
<keyword evidence="3" id="KW-0820">tRNA-binding</keyword>
<organism evidence="11 12">
    <name type="scientific">Pseudonocardia charpentierae</name>
    <dbReference type="NCBI Taxonomy" id="3075545"/>
    <lineage>
        <taxon>Bacteria</taxon>
        <taxon>Bacillati</taxon>
        <taxon>Actinomycetota</taxon>
        <taxon>Actinomycetes</taxon>
        <taxon>Pseudonocardiales</taxon>
        <taxon>Pseudonocardiaceae</taxon>
        <taxon>Pseudonocardia</taxon>
    </lineage>
</organism>
<dbReference type="InterPro" id="IPR050058">
    <property type="entry name" value="Ala-tRNA_ligase"/>
</dbReference>
<evidence type="ECO:0000313" key="11">
    <source>
        <dbReference type="EMBL" id="MDT0349786.1"/>
    </source>
</evidence>
<reference evidence="12" key="1">
    <citation type="submission" date="2023-07" db="EMBL/GenBank/DDBJ databases">
        <title>30 novel species of actinomycetes from the DSMZ collection.</title>
        <authorList>
            <person name="Nouioui I."/>
        </authorList>
    </citation>
    <scope>NUCLEOTIDE SEQUENCE [LARGE SCALE GENOMIC DNA]</scope>
    <source>
        <strain evidence="12">DSM 45834</strain>
    </source>
</reference>
<evidence type="ECO:0000256" key="5">
    <source>
        <dbReference type="ARBA" id="ARBA00022741"/>
    </source>
</evidence>
<dbReference type="EMBL" id="JAVREJ010000005">
    <property type="protein sequence ID" value="MDT0349786.1"/>
    <property type="molecule type" value="Genomic_DNA"/>
</dbReference>
<proteinExistence type="inferred from homology"/>
<keyword evidence="5" id="KW-0547">Nucleotide-binding</keyword>
<dbReference type="PRINTS" id="PR00980">
    <property type="entry name" value="TRNASYNTHALA"/>
</dbReference>
<dbReference type="Gene3D" id="3.30.930.10">
    <property type="entry name" value="Bira Bifunctional Protein, Domain 2"/>
    <property type="match status" value="1"/>
</dbReference>
<keyword evidence="9" id="KW-0030">Aminoacyl-tRNA synthetase</keyword>
<dbReference type="Proteomes" id="UP001183202">
    <property type="component" value="Unassembled WGS sequence"/>
</dbReference>
<sequence length="530" mass="58676">MRDLAQVELRHGAPSRSSSVAITVAHPAHPGKAERITIGPVRGAAALIGGVPPARDLWQAAGMQAREIRRAYLDMLVAHGHVIIPRAPLVLRDDPTTLFTGSGMQPLLKYLLGADHPSGSRLGDVQPCLRAQDMNDVGDNRHTTFFEMLGNWSLGDYSKSVQIPMLWHFLTDLVGLPPERIYVSAFIGDPENGIPRDEESAEIWTDLFRAAGISHERVDLGTEEHGNEVGNQGARIAFYGHKNWWSRFGGPDEMPVGDPGGPDSEVFFHFPQVPHDIRFGRFPHQNSDGGQYLEIGNSVFMQYRKTETGFAELPRHNVDFGGGLERIAAASIDNPDVYRIDRLWPIVQALESMSGKTYDEATVAMRVVTDHLRGAALLAADGVMPGNKTQSYVMRRLVRRGLRYALELDLTGGLAEKLVPVVAEIYKDVYPEIGDHGDHIIAVLSKEERTFARTLRKGLGQMRRRAKDGTALSGQDVFELHDRFGMPVELCVEEAGRMGMALRPTWQAEYDDLMDGQRNRSHEARAAAQA</sequence>
<keyword evidence="12" id="KW-1185">Reference proteome</keyword>
<dbReference type="EC" id="6.1.1.7" evidence="2"/>
<evidence type="ECO:0000256" key="2">
    <source>
        <dbReference type="ARBA" id="ARBA00013168"/>
    </source>
</evidence>
<dbReference type="PANTHER" id="PTHR11777:SF9">
    <property type="entry name" value="ALANINE--TRNA LIGASE, CYTOPLASMIC"/>
    <property type="match status" value="1"/>
</dbReference>
<evidence type="ECO:0000256" key="3">
    <source>
        <dbReference type="ARBA" id="ARBA00022555"/>
    </source>
</evidence>
<evidence type="ECO:0000256" key="7">
    <source>
        <dbReference type="ARBA" id="ARBA00022884"/>
    </source>
</evidence>
<comment type="similarity">
    <text evidence="1">Belongs to the class-II aminoacyl-tRNA synthetase family.</text>
</comment>
<protein>
    <recommendedName>
        <fullName evidence="2">alanine--tRNA ligase</fullName>
        <ecNumber evidence="2">6.1.1.7</ecNumber>
    </recommendedName>
</protein>
<evidence type="ECO:0000256" key="9">
    <source>
        <dbReference type="ARBA" id="ARBA00023146"/>
    </source>
</evidence>
<accession>A0ABU2N7S1</accession>
<keyword evidence="8" id="KW-0648">Protein biosynthesis</keyword>
<evidence type="ECO:0000256" key="1">
    <source>
        <dbReference type="ARBA" id="ARBA00008226"/>
    </source>
</evidence>
<evidence type="ECO:0000256" key="6">
    <source>
        <dbReference type="ARBA" id="ARBA00022840"/>
    </source>
</evidence>
<dbReference type="InterPro" id="IPR018165">
    <property type="entry name" value="Ala-tRNA-synth_IIc_core"/>
</dbReference>
<dbReference type="Pfam" id="PF01411">
    <property type="entry name" value="tRNA-synt_2c"/>
    <property type="match status" value="1"/>
</dbReference>
<dbReference type="GO" id="GO:0016874">
    <property type="term" value="F:ligase activity"/>
    <property type="evidence" value="ECO:0007669"/>
    <property type="project" value="UniProtKB-KW"/>
</dbReference>
<evidence type="ECO:0000256" key="8">
    <source>
        <dbReference type="ARBA" id="ARBA00022917"/>
    </source>
</evidence>
<evidence type="ECO:0000259" key="10">
    <source>
        <dbReference type="PROSITE" id="PS50860"/>
    </source>
</evidence>
<feature type="domain" description="Alanyl-transfer RNA synthetases family profile" evidence="10">
    <location>
        <begin position="63"/>
        <end position="530"/>
    </location>
</feature>
<dbReference type="SUPFAM" id="SSF55681">
    <property type="entry name" value="Class II aaRS and biotin synthetases"/>
    <property type="match status" value="1"/>
</dbReference>
<dbReference type="PROSITE" id="PS50860">
    <property type="entry name" value="AA_TRNA_LIGASE_II_ALA"/>
    <property type="match status" value="1"/>
</dbReference>
<evidence type="ECO:0000256" key="4">
    <source>
        <dbReference type="ARBA" id="ARBA00022598"/>
    </source>
</evidence>
<dbReference type="InterPro" id="IPR018162">
    <property type="entry name" value="Ala-tRNA-ligase_IIc_anticod-bd"/>
</dbReference>
<dbReference type="PANTHER" id="PTHR11777">
    <property type="entry name" value="ALANYL-TRNA SYNTHETASE"/>
    <property type="match status" value="1"/>
</dbReference>